<reference evidence="2" key="1">
    <citation type="submission" date="2021-01" db="EMBL/GenBank/DDBJ databases">
        <title>Genomic Encyclopedia of Type Strains, Phase IV (KMG-IV): sequencing the most valuable type-strain genomes for metagenomic binning, comparative biology and taxonomic classification.</title>
        <authorList>
            <person name="Goeker M."/>
        </authorList>
    </citation>
    <scope>NUCLEOTIDE SEQUENCE</scope>
    <source>
        <strain evidence="2">DSM 21943</strain>
    </source>
</reference>
<protein>
    <submittedName>
        <fullName evidence="2">PTS system galactitol-specific IIA component</fullName>
    </submittedName>
</protein>
<sequence>MHINEATILLNVEANSKEDVLEQMGQNLVELGRVKESFISAITAREDEYPTGLPTAGVAVAIPHTDVEHVREKTISIATLKKPVSFGVMGGDSSEQVDVKVVFMLAMEEAHSQLTLLQQLMQLFQDESKLMRLAHATEKKAVMELVSTNLDL</sequence>
<comment type="caution">
    <text evidence="2">The sequence shown here is derived from an EMBL/GenBank/DDBJ whole genome shotgun (WGS) entry which is preliminary data.</text>
</comment>
<dbReference type="InterPro" id="IPR016152">
    <property type="entry name" value="PTrfase/Anion_transptr"/>
</dbReference>
<dbReference type="PROSITE" id="PS51094">
    <property type="entry name" value="PTS_EIIA_TYPE_2"/>
    <property type="match status" value="1"/>
</dbReference>
<feature type="domain" description="PTS EIIA type-2" evidence="1">
    <location>
        <begin position="1"/>
        <end position="149"/>
    </location>
</feature>
<dbReference type="PANTHER" id="PTHR47738:SF3">
    <property type="entry name" value="PHOSPHOTRANSFERASE SYSTEM MANNITOL_FRUCTOSE-SPECIFIC IIA DOMAIN CONTAINING PROTEIN"/>
    <property type="match status" value="1"/>
</dbReference>
<dbReference type="InterPro" id="IPR051541">
    <property type="entry name" value="PTS_SugarTrans_NitroReg"/>
</dbReference>
<dbReference type="Gene3D" id="3.40.930.10">
    <property type="entry name" value="Mannitol-specific EII, Chain A"/>
    <property type="match status" value="1"/>
</dbReference>
<organism evidence="2 3">
    <name type="scientific">Shouchella xiaoxiensis</name>
    <dbReference type="NCBI Taxonomy" id="766895"/>
    <lineage>
        <taxon>Bacteria</taxon>
        <taxon>Bacillati</taxon>
        <taxon>Bacillota</taxon>
        <taxon>Bacilli</taxon>
        <taxon>Bacillales</taxon>
        <taxon>Bacillaceae</taxon>
        <taxon>Shouchella</taxon>
    </lineage>
</organism>
<dbReference type="CDD" id="cd00211">
    <property type="entry name" value="PTS_IIA_fru"/>
    <property type="match status" value="1"/>
</dbReference>
<evidence type="ECO:0000313" key="2">
    <source>
        <dbReference type="EMBL" id="MBM7837148.1"/>
    </source>
</evidence>
<keyword evidence="3" id="KW-1185">Reference proteome</keyword>
<dbReference type="Pfam" id="PF00359">
    <property type="entry name" value="PTS_EIIA_2"/>
    <property type="match status" value="1"/>
</dbReference>
<dbReference type="SUPFAM" id="SSF55804">
    <property type="entry name" value="Phoshotransferase/anion transport protein"/>
    <property type="match status" value="1"/>
</dbReference>
<gene>
    <name evidence="2" type="ORF">JOC54_000379</name>
</gene>
<name>A0ABS2SNR0_9BACI</name>
<dbReference type="EMBL" id="JAFBCV010000001">
    <property type="protein sequence ID" value="MBM7837148.1"/>
    <property type="molecule type" value="Genomic_DNA"/>
</dbReference>
<evidence type="ECO:0000259" key="1">
    <source>
        <dbReference type="PROSITE" id="PS51094"/>
    </source>
</evidence>
<evidence type="ECO:0000313" key="3">
    <source>
        <dbReference type="Proteomes" id="UP001179280"/>
    </source>
</evidence>
<dbReference type="RefSeq" id="WP_204464012.1">
    <property type="nucleotide sequence ID" value="NZ_JAFBCV010000001.1"/>
</dbReference>
<dbReference type="InterPro" id="IPR002178">
    <property type="entry name" value="PTS_EIIA_type-2_dom"/>
</dbReference>
<accession>A0ABS2SNR0</accession>
<dbReference type="Proteomes" id="UP001179280">
    <property type="component" value="Unassembled WGS sequence"/>
</dbReference>
<proteinExistence type="predicted"/>
<dbReference type="PANTHER" id="PTHR47738">
    <property type="entry name" value="PTS SYSTEM FRUCTOSE-LIKE EIIA COMPONENT-RELATED"/>
    <property type="match status" value="1"/>
</dbReference>